<feature type="domain" description="ABC1 atypical kinase-like" evidence="14">
    <location>
        <begin position="338"/>
        <end position="627"/>
    </location>
</feature>
<feature type="binding site" evidence="13">
    <location>
        <position position="49"/>
    </location>
    <ligand>
        <name>Mg(2+)</name>
        <dbReference type="ChEBI" id="CHEBI:18420"/>
    </ligand>
</feature>
<keyword evidence="5" id="KW-0519">Myristate</keyword>
<keyword evidence="4" id="KW-0813">Transport</keyword>
<sequence length="734" mass="83766">MGNVFSGIFGRLWGVNKEIRILILGLDGAGKTTILYKLQMGEVVKTKPTIGFNVETLTYKNISINMWDLGGQTSIRPYWRCYYANTAAVIFVVDSTDKERIEVAKKELHMMLKEDELTDSALLVFANKQDQPGALAAAEVSKALGLVDLKDRSWSIVASSAIKGEGLSEGLDWLIDNSLLNDARVSRGLYKNPLVLSNKNQLVVDPQQPTYEMGLYVASQKELEKESNEIRREQKSRKYTGWFYYIKYWLLDYVWEPVITVTRFVELTSLFIPMFATYPIVFFGKRNKEGDTSGALLWYRLVRHLAELAGASFIKLGQWAASRTDIFSKGLCEELAQLHSNAKSHSFRHTRQIIESTFGGNKLEDVFDEFDPVPIGCGAIAQVYKAKLNKKFAEDDHEQYVAVKVVHPNIEVKIERDLRLMRFFANAIDVIPTMEWLSLPQEVEQFSILMKMQLDLRIEGHNLLKFKEKFPGDEIRFPKPFMNISSRKVLVEEEIKGLSMTKILNLTKGGKHISKEVSDSMIDAFLKMLILDNFIHADLHPGNIFVRFVQRDRKTRKTTSDELETDELMARLRKINKASELMAELEKLDKQDYHPQICLIDAGLVTELDDTDRYNFISLFNALSQFDGYEAGTLMIERSKTPGSAIDTEVFKMKVERLVNRVKQRTFTLGSISIGDLLDQMLGMVRSHHVRMDGDFITVIVAILLMEGIGRQLDPDLDLFARCVFAWNVGFPTY</sequence>
<evidence type="ECO:0000256" key="10">
    <source>
        <dbReference type="ARBA" id="ARBA00023134"/>
    </source>
</evidence>
<keyword evidence="10 12" id="KW-0342">GTP-binding</keyword>
<keyword evidence="13" id="KW-0479">Metal-binding</keyword>
<keyword evidence="11" id="KW-0449">Lipoprotein</keyword>
<dbReference type="InterPro" id="IPR006689">
    <property type="entry name" value="Small_GTPase_ARF/SAR"/>
</dbReference>
<evidence type="ECO:0000256" key="13">
    <source>
        <dbReference type="PIRSR" id="PIRSR606689-2"/>
    </source>
</evidence>
<organism evidence="15 16">
    <name type="scientific">Pichia angusta</name>
    <name type="common">Yeast</name>
    <name type="synonym">Hansenula polymorpha</name>
    <dbReference type="NCBI Taxonomy" id="870730"/>
    <lineage>
        <taxon>Eukaryota</taxon>
        <taxon>Fungi</taxon>
        <taxon>Dikarya</taxon>
        <taxon>Ascomycota</taxon>
        <taxon>Saccharomycotina</taxon>
        <taxon>Pichiomycetes</taxon>
        <taxon>Pichiales</taxon>
        <taxon>Pichiaceae</taxon>
        <taxon>Ogataea</taxon>
    </lineage>
</organism>
<dbReference type="InterPro" id="IPR004147">
    <property type="entry name" value="ABC1_dom"/>
</dbReference>
<dbReference type="CDD" id="cd04151">
    <property type="entry name" value="Arl1"/>
    <property type="match status" value="1"/>
</dbReference>
<evidence type="ECO:0000256" key="11">
    <source>
        <dbReference type="ARBA" id="ARBA00023288"/>
    </source>
</evidence>
<dbReference type="Gene3D" id="3.40.50.300">
    <property type="entry name" value="P-loop containing nucleotide triphosphate hydrolases"/>
    <property type="match status" value="1"/>
</dbReference>
<dbReference type="GeneID" id="66124553"/>
<feature type="binding site" evidence="13">
    <location>
        <position position="32"/>
    </location>
    <ligand>
        <name>Mg(2+)</name>
        <dbReference type="ChEBI" id="CHEBI:18420"/>
    </ligand>
</feature>
<dbReference type="InterPro" id="IPR044095">
    <property type="entry name" value="ADCK2_dom"/>
</dbReference>
<feature type="binding site" evidence="12">
    <location>
        <begin position="127"/>
        <end position="130"/>
    </location>
    <ligand>
        <name>GTP</name>
        <dbReference type="ChEBI" id="CHEBI:37565"/>
    </ligand>
</feature>
<dbReference type="PANTHER" id="PTHR45890">
    <property type="entry name" value="AARF DOMAIN CONTAINING KINASE 2 (PREDICTED)"/>
    <property type="match status" value="1"/>
</dbReference>
<keyword evidence="13" id="KW-0460">Magnesium</keyword>
<dbReference type="GO" id="GO:0003924">
    <property type="term" value="F:GTPase activity"/>
    <property type="evidence" value="ECO:0007669"/>
    <property type="project" value="InterPro"/>
</dbReference>
<protein>
    <recommendedName>
        <fullName evidence="14">ABC1 atypical kinase-like domain-containing protein</fullName>
    </recommendedName>
</protein>
<evidence type="ECO:0000259" key="14">
    <source>
        <dbReference type="Pfam" id="PF03109"/>
    </source>
</evidence>
<dbReference type="GO" id="GO:0015031">
    <property type="term" value="P:protein transport"/>
    <property type="evidence" value="ECO:0007669"/>
    <property type="project" value="UniProtKB-KW"/>
</dbReference>
<dbReference type="Pfam" id="PF03109">
    <property type="entry name" value="ABC1"/>
    <property type="match status" value="1"/>
</dbReference>
<comment type="caution">
    <text evidence="15">The sequence shown here is derived from an EMBL/GenBank/DDBJ whole genome shotgun (WGS) entry which is preliminary data.</text>
</comment>
<feature type="binding site" evidence="12">
    <location>
        <begin position="25"/>
        <end position="32"/>
    </location>
    <ligand>
        <name>GTP</name>
        <dbReference type="ChEBI" id="CHEBI:37565"/>
    </ligand>
</feature>
<keyword evidence="8" id="KW-0653">Protein transport</keyword>
<dbReference type="SUPFAM" id="SSF56112">
    <property type="entry name" value="Protein kinase-like (PK-like)"/>
    <property type="match status" value="1"/>
</dbReference>
<accession>A0AAN6DKC1</accession>
<keyword evidence="6 12" id="KW-0547">Nucleotide-binding</keyword>
<proteinExistence type="inferred from homology"/>
<dbReference type="CDD" id="cd13971">
    <property type="entry name" value="ADCK2-like"/>
    <property type="match status" value="1"/>
</dbReference>
<dbReference type="InterPro" id="IPR005225">
    <property type="entry name" value="Small_GTP-bd"/>
</dbReference>
<dbReference type="EMBL" id="JAHLUX010000001">
    <property type="protein sequence ID" value="KAG7822027.1"/>
    <property type="molecule type" value="Genomic_DNA"/>
</dbReference>
<keyword evidence="9" id="KW-0333">Golgi apparatus</keyword>
<keyword evidence="7" id="KW-0931">ER-Golgi transport</keyword>
<reference evidence="15" key="1">
    <citation type="journal article" date="2021" name="G3 (Bethesda)">
        <title>Genomic diversity, chromosomal rearrangements, and interspecies hybridization in the ogataea polymorpha species complex.</title>
        <authorList>
            <person name="Hanson S.J."/>
            <person name="Cinneide E.O."/>
            <person name="Salzberg L.I."/>
            <person name="Wolfe K.H."/>
            <person name="McGowan J."/>
            <person name="Fitzpatrick D.A."/>
            <person name="Matlin K."/>
        </authorList>
    </citation>
    <scope>NUCLEOTIDE SEQUENCE</scope>
    <source>
        <strain evidence="15">61-244</strain>
    </source>
</reference>
<evidence type="ECO:0000256" key="12">
    <source>
        <dbReference type="PIRSR" id="PIRSR606689-1"/>
    </source>
</evidence>
<dbReference type="InterPro" id="IPR027417">
    <property type="entry name" value="P-loop_NTPase"/>
</dbReference>
<dbReference type="RefSeq" id="XP_043062397.1">
    <property type="nucleotide sequence ID" value="XM_043205783.1"/>
</dbReference>
<evidence type="ECO:0000256" key="5">
    <source>
        <dbReference type="ARBA" id="ARBA00022707"/>
    </source>
</evidence>
<evidence type="ECO:0000256" key="8">
    <source>
        <dbReference type="ARBA" id="ARBA00022927"/>
    </source>
</evidence>
<evidence type="ECO:0000313" key="16">
    <source>
        <dbReference type="Proteomes" id="UP001196530"/>
    </source>
</evidence>
<dbReference type="Proteomes" id="UP001196530">
    <property type="component" value="Unassembled WGS sequence"/>
</dbReference>
<dbReference type="InterPro" id="IPR052402">
    <property type="entry name" value="ADCK_kinase"/>
</dbReference>
<dbReference type="SMART" id="SM00178">
    <property type="entry name" value="SAR"/>
    <property type="match status" value="1"/>
</dbReference>
<name>A0AAN6DKC1_PICAN</name>
<comment type="similarity">
    <text evidence="3">Belongs to the small GTPase superfamily. Arf family.</text>
</comment>
<dbReference type="AlphaFoldDB" id="A0AAN6DKC1"/>
<dbReference type="FunFam" id="3.40.50.300:FF:000510">
    <property type="entry name" value="ADP-ribosylation factor 1"/>
    <property type="match status" value="1"/>
</dbReference>
<evidence type="ECO:0000256" key="2">
    <source>
        <dbReference type="ARBA" id="ARBA00009670"/>
    </source>
</evidence>
<gene>
    <name evidence="15" type="ORF">KL928_000502</name>
</gene>
<dbReference type="NCBIfam" id="TIGR00231">
    <property type="entry name" value="small_GTP"/>
    <property type="match status" value="1"/>
</dbReference>
<dbReference type="GO" id="GO:0005525">
    <property type="term" value="F:GTP binding"/>
    <property type="evidence" value="ECO:0007669"/>
    <property type="project" value="UniProtKB-KW"/>
</dbReference>
<comment type="similarity">
    <text evidence="2">Belongs to the protein kinase superfamily. ADCK protein kinase family.</text>
</comment>
<comment type="subcellular location">
    <subcellularLocation>
        <location evidence="1">Golgi apparatus</location>
    </subcellularLocation>
</comment>
<dbReference type="SMART" id="SM00177">
    <property type="entry name" value="ARF"/>
    <property type="match status" value="1"/>
</dbReference>
<evidence type="ECO:0000256" key="1">
    <source>
        <dbReference type="ARBA" id="ARBA00004555"/>
    </source>
</evidence>
<dbReference type="GO" id="GO:0046872">
    <property type="term" value="F:metal ion binding"/>
    <property type="evidence" value="ECO:0007669"/>
    <property type="project" value="UniProtKB-KW"/>
</dbReference>
<evidence type="ECO:0000256" key="4">
    <source>
        <dbReference type="ARBA" id="ARBA00022448"/>
    </source>
</evidence>
<evidence type="ECO:0000256" key="7">
    <source>
        <dbReference type="ARBA" id="ARBA00022892"/>
    </source>
</evidence>
<evidence type="ECO:0000256" key="3">
    <source>
        <dbReference type="ARBA" id="ARBA00010290"/>
    </source>
</evidence>
<dbReference type="SUPFAM" id="SSF52540">
    <property type="entry name" value="P-loop containing nucleoside triphosphate hydrolases"/>
    <property type="match status" value="1"/>
</dbReference>
<dbReference type="PROSITE" id="PS51417">
    <property type="entry name" value="ARF"/>
    <property type="match status" value="1"/>
</dbReference>
<dbReference type="PANTHER" id="PTHR45890:SF1">
    <property type="entry name" value="AARF DOMAIN CONTAINING KINASE 2"/>
    <property type="match status" value="1"/>
</dbReference>
<dbReference type="GO" id="GO:0016192">
    <property type="term" value="P:vesicle-mediated transport"/>
    <property type="evidence" value="ECO:0007669"/>
    <property type="project" value="UniProtKB-KW"/>
</dbReference>
<evidence type="ECO:0000256" key="6">
    <source>
        <dbReference type="ARBA" id="ARBA00022741"/>
    </source>
</evidence>
<dbReference type="Pfam" id="PF00025">
    <property type="entry name" value="Arf"/>
    <property type="match status" value="1"/>
</dbReference>
<dbReference type="InterPro" id="IPR011009">
    <property type="entry name" value="Kinase-like_dom_sf"/>
</dbReference>
<evidence type="ECO:0000313" key="15">
    <source>
        <dbReference type="EMBL" id="KAG7822027.1"/>
    </source>
</evidence>
<evidence type="ECO:0000256" key="9">
    <source>
        <dbReference type="ARBA" id="ARBA00023034"/>
    </source>
</evidence>
<dbReference type="PRINTS" id="PR00328">
    <property type="entry name" value="SAR1GTPBP"/>
</dbReference>
<dbReference type="GO" id="GO:0005794">
    <property type="term" value="C:Golgi apparatus"/>
    <property type="evidence" value="ECO:0007669"/>
    <property type="project" value="UniProtKB-SubCell"/>
</dbReference>
<dbReference type="GO" id="GO:0005739">
    <property type="term" value="C:mitochondrion"/>
    <property type="evidence" value="ECO:0007669"/>
    <property type="project" value="TreeGrafter"/>
</dbReference>
<feature type="binding site" evidence="12">
    <location>
        <position position="71"/>
    </location>
    <ligand>
        <name>GTP</name>
        <dbReference type="ChEBI" id="CHEBI:37565"/>
    </ligand>
</feature>